<proteinExistence type="predicted"/>
<organism evidence="1 2">
    <name type="scientific">Cupriavidus metallidurans (strain ATCC 43123 / DSM 2839 / NBRC 102507 / CH34)</name>
    <name type="common">Ralstonia metallidurans</name>
    <dbReference type="NCBI Taxonomy" id="266264"/>
    <lineage>
        <taxon>Bacteria</taxon>
        <taxon>Pseudomonadati</taxon>
        <taxon>Pseudomonadota</taxon>
        <taxon>Betaproteobacteria</taxon>
        <taxon>Burkholderiales</taxon>
        <taxon>Burkholderiaceae</taxon>
        <taxon>Cupriavidus</taxon>
    </lineage>
</organism>
<accession>Q1LFH3</accession>
<gene>
    <name evidence="1" type="ordered locus">Rmet_4236</name>
</gene>
<keyword evidence="2" id="KW-1185">Reference proteome</keyword>
<dbReference type="Proteomes" id="UP000002429">
    <property type="component" value="Plasmid megaplasmid"/>
</dbReference>
<sequence>MSVELVAFDAAVDPASLARFLGRKCLPAGTSVATRYSDAGSCSPVLRQWFREMSAVFTPSRNTGNPKCSLHGHYAFASDVAGVTVPDDVQQLAEHHASRVADQLQLGLMSISDKEPRIWLPALR</sequence>
<dbReference type="EMBL" id="CP000353">
    <property type="protein sequence ID" value="ABF11103.1"/>
    <property type="molecule type" value="Genomic_DNA"/>
</dbReference>
<evidence type="ECO:0000313" key="2">
    <source>
        <dbReference type="Proteomes" id="UP000002429"/>
    </source>
</evidence>
<protein>
    <submittedName>
        <fullName evidence="1">Uncharacterized protein</fullName>
    </submittedName>
</protein>
<name>Q1LFH3_CUPMC</name>
<dbReference type="AlphaFoldDB" id="Q1LFH3"/>
<reference evidence="2" key="1">
    <citation type="journal article" date="2010" name="PLoS ONE">
        <title>The complete genome sequence of Cupriavidus metallidurans strain CH34, a master survivalist in harsh and anthropogenic environments.</title>
        <authorList>
            <person name="Janssen P.J."/>
            <person name="Van Houdt R."/>
            <person name="Moors H."/>
            <person name="Monsieurs P."/>
            <person name="Morin N."/>
            <person name="Michaux A."/>
            <person name="Benotmane M.A."/>
            <person name="Leys N."/>
            <person name="Vallaeys T."/>
            <person name="Lapidus A."/>
            <person name="Monchy S."/>
            <person name="Medigue C."/>
            <person name="Taghavi S."/>
            <person name="McCorkle S."/>
            <person name="Dunn J."/>
            <person name="van der Lelie D."/>
            <person name="Mergeay M."/>
        </authorList>
    </citation>
    <scope>NUCLEOTIDE SEQUENCE [LARGE SCALE GENOMIC DNA]</scope>
    <source>
        <strain evidence="2">ATCC 43123 / DSM 2839 / NBRC 102507 / CH34</strain>
    </source>
</reference>
<geneLocation type="plasmid" evidence="1 2">
    <name>megaplasmid</name>
</geneLocation>
<evidence type="ECO:0000313" key="1">
    <source>
        <dbReference type="EMBL" id="ABF11103.1"/>
    </source>
</evidence>
<dbReference type="KEGG" id="rme:Rmet_4236"/>
<keyword evidence="1" id="KW-0614">Plasmid</keyword>
<dbReference type="RefSeq" id="WP_011518726.1">
    <property type="nucleotide sequence ID" value="NC_007974.2"/>
</dbReference>
<dbReference type="HOGENOM" id="CLU_2002010_0_0_4"/>